<accession>A0A834IQ57</accession>
<gene>
    <name evidence="1" type="ORF">GWI33_008988</name>
</gene>
<keyword evidence="2" id="KW-1185">Reference proteome</keyword>
<dbReference type="EMBL" id="JAACXV010000410">
    <property type="protein sequence ID" value="KAF7277992.1"/>
    <property type="molecule type" value="Genomic_DNA"/>
</dbReference>
<evidence type="ECO:0000313" key="1">
    <source>
        <dbReference type="EMBL" id="KAF7277992.1"/>
    </source>
</evidence>
<sequence length="135" mass="15484">MIWHQYNMILALREKPYIINIKDANNDKRENIIISTAYQDERNNATRSNKINVQSLPIKASPSSSADIIIRESTCTVFFLPWSIILNSTNSVPFSMMISLVKLDQKSFRLSIIPNGLFFKQMGLFRSDGMTCFSQ</sequence>
<comment type="caution">
    <text evidence="1">The sequence shown here is derived from an EMBL/GenBank/DDBJ whole genome shotgun (WGS) entry which is preliminary data.</text>
</comment>
<name>A0A834IQ57_RHYFE</name>
<evidence type="ECO:0000313" key="2">
    <source>
        <dbReference type="Proteomes" id="UP000625711"/>
    </source>
</evidence>
<dbReference type="Proteomes" id="UP000625711">
    <property type="component" value="Unassembled WGS sequence"/>
</dbReference>
<organism evidence="1 2">
    <name type="scientific">Rhynchophorus ferrugineus</name>
    <name type="common">Red palm weevil</name>
    <name type="synonym">Curculio ferrugineus</name>
    <dbReference type="NCBI Taxonomy" id="354439"/>
    <lineage>
        <taxon>Eukaryota</taxon>
        <taxon>Metazoa</taxon>
        <taxon>Ecdysozoa</taxon>
        <taxon>Arthropoda</taxon>
        <taxon>Hexapoda</taxon>
        <taxon>Insecta</taxon>
        <taxon>Pterygota</taxon>
        <taxon>Neoptera</taxon>
        <taxon>Endopterygota</taxon>
        <taxon>Coleoptera</taxon>
        <taxon>Polyphaga</taxon>
        <taxon>Cucujiformia</taxon>
        <taxon>Curculionidae</taxon>
        <taxon>Dryophthorinae</taxon>
        <taxon>Rhynchophorus</taxon>
    </lineage>
</organism>
<proteinExistence type="predicted"/>
<dbReference type="AlphaFoldDB" id="A0A834IQ57"/>
<reference evidence="1" key="1">
    <citation type="submission" date="2020-08" db="EMBL/GenBank/DDBJ databases">
        <title>Genome sequencing and assembly of the red palm weevil Rhynchophorus ferrugineus.</title>
        <authorList>
            <person name="Dias G.B."/>
            <person name="Bergman C.M."/>
            <person name="Manee M."/>
        </authorList>
    </citation>
    <scope>NUCLEOTIDE SEQUENCE</scope>
    <source>
        <strain evidence="1">AA-2017</strain>
        <tissue evidence="1">Whole larva</tissue>
    </source>
</reference>
<protein>
    <submittedName>
        <fullName evidence="1">Uncharacterized protein</fullName>
    </submittedName>
</protein>